<dbReference type="CDD" id="cd00293">
    <property type="entry name" value="USP-like"/>
    <property type="match status" value="1"/>
</dbReference>
<feature type="domain" description="UspA" evidence="2">
    <location>
        <begin position="154"/>
        <end position="276"/>
    </location>
</feature>
<evidence type="ECO:0000256" key="1">
    <source>
        <dbReference type="ARBA" id="ARBA00008791"/>
    </source>
</evidence>
<dbReference type="RefSeq" id="WP_027054332.1">
    <property type="nucleotide sequence ID" value="NZ_CP033361.1"/>
</dbReference>
<dbReference type="AlphaFoldDB" id="A0A6M7UEF0"/>
<dbReference type="InterPro" id="IPR006016">
    <property type="entry name" value="UspA"/>
</dbReference>
<proteinExistence type="inferred from homology"/>
<evidence type="ECO:0000313" key="3">
    <source>
        <dbReference type="EMBL" id="QKC75611.1"/>
    </source>
</evidence>
<protein>
    <submittedName>
        <fullName evidence="3">Universal stress protein</fullName>
    </submittedName>
</protein>
<dbReference type="EMBL" id="CP033361">
    <property type="protein sequence ID" value="QKC75611.1"/>
    <property type="molecule type" value="Genomic_DNA"/>
</dbReference>
<evidence type="ECO:0000313" key="4">
    <source>
        <dbReference type="Proteomes" id="UP000503339"/>
    </source>
</evidence>
<dbReference type="Pfam" id="PF00582">
    <property type="entry name" value="Usp"/>
    <property type="match status" value="1"/>
</dbReference>
<sequence>MPFKTLLTVTGADQGDDDLKLAAGLCEEINAHLSALVLVIAAPPAGGAYAEVVSPAWLAEREVEMEMLQKRTSAVSKMLSAIPVSTDLSSDYPEQSWADDVIGRRARYADLTIVGPEVLASQMLKEKIVAGALFSSGRPVLLVPKGARATLKPKHVLVAWDASLEAARAVRESLDILSRADEVRVVMVDPIEDERHHGDEPGADVATYLSRHGAKVTVERLPSSNHSIGEVLRQHAVDTSAELMVMGAYGHSRLRERIFGGVTRSMIENPGLPIIMAR</sequence>
<dbReference type="InterPro" id="IPR006015">
    <property type="entry name" value="Universal_stress_UspA"/>
</dbReference>
<keyword evidence="4" id="KW-1185">Reference proteome</keyword>
<dbReference type="Gene3D" id="3.40.50.12370">
    <property type="match status" value="1"/>
</dbReference>
<comment type="similarity">
    <text evidence="1">Belongs to the universal stress protein A family.</text>
</comment>
<reference evidence="3 4" key="1">
    <citation type="submission" date="2018-10" db="EMBL/GenBank/DDBJ databases">
        <authorList>
            <person name="Perry B.J."/>
            <person name="Sullivan J.T."/>
            <person name="Murphy R.J.T."/>
            <person name="Ramsay J.P."/>
            <person name="Ronson C.W."/>
        </authorList>
    </citation>
    <scope>NUCLEOTIDE SEQUENCE [LARGE SCALE GENOMIC DNA]</scope>
    <source>
        <strain evidence="3 4">NZP2014</strain>
    </source>
</reference>
<dbReference type="Proteomes" id="UP000503339">
    <property type="component" value="Chromosome"/>
</dbReference>
<dbReference type="KEGG" id="merd:EB233_08740"/>
<dbReference type="SUPFAM" id="SSF52402">
    <property type="entry name" value="Adenine nucleotide alpha hydrolases-like"/>
    <property type="match status" value="1"/>
</dbReference>
<organism evidence="3 4">
    <name type="scientific">Mesorhizobium erdmanii</name>
    <dbReference type="NCBI Taxonomy" id="1777866"/>
    <lineage>
        <taxon>Bacteria</taxon>
        <taxon>Pseudomonadati</taxon>
        <taxon>Pseudomonadota</taxon>
        <taxon>Alphaproteobacteria</taxon>
        <taxon>Hyphomicrobiales</taxon>
        <taxon>Phyllobacteriaceae</taxon>
        <taxon>Mesorhizobium</taxon>
    </lineage>
</organism>
<evidence type="ECO:0000259" key="2">
    <source>
        <dbReference type="Pfam" id="PF00582"/>
    </source>
</evidence>
<accession>A0A6M7UEF0</accession>
<gene>
    <name evidence="3" type="ORF">EB233_08740</name>
</gene>
<name>A0A6M7UEF0_9HYPH</name>
<dbReference type="PRINTS" id="PR01438">
    <property type="entry name" value="UNVRSLSTRESS"/>
</dbReference>